<keyword evidence="3" id="KW-1185">Reference proteome</keyword>
<dbReference type="AlphaFoldDB" id="A0A1W5CW84"/>
<dbReference type="InterPro" id="IPR036291">
    <property type="entry name" value="NAD(P)-bd_dom_sf"/>
</dbReference>
<dbReference type="PANTHER" id="PTHR42820:SF1">
    <property type="entry name" value="SHORT-CHAIN DEHYDROGENASE_REDUCTASE FAMILY PROTEIN"/>
    <property type="match status" value="1"/>
</dbReference>
<dbReference type="PRINTS" id="PR00080">
    <property type="entry name" value="SDRFAMILY"/>
</dbReference>
<evidence type="ECO:0000313" key="2">
    <source>
        <dbReference type="EMBL" id="SLM35086.1"/>
    </source>
</evidence>
<dbReference type="Pfam" id="PF13561">
    <property type="entry name" value="adh_short_C2"/>
    <property type="match status" value="1"/>
</dbReference>
<protein>
    <submittedName>
        <fullName evidence="2">Short-chain dehydrogenase/reductase SDR</fullName>
    </submittedName>
</protein>
<dbReference type="PANTHER" id="PTHR42820">
    <property type="entry name" value="SHORT-CHAIN DEHYDROGENASE REDUCTASE"/>
    <property type="match status" value="1"/>
</dbReference>
<evidence type="ECO:0000256" key="1">
    <source>
        <dbReference type="ARBA" id="ARBA00022857"/>
    </source>
</evidence>
<dbReference type="FunFam" id="3.40.50.720:FF:000084">
    <property type="entry name" value="Short-chain dehydrogenase reductase"/>
    <property type="match status" value="1"/>
</dbReference>
<dbReference type="SUPFAM" id="SSF51735">
    <property type="entry name" value="NAD(P)-binding Rossmann-fold domains"/>
    <property type="match status" value="1"/>
</dbReference>
<sequence length="280" mass="29542">MASFQTAGVALVTGSAGGIGLAAANALAEAGASAIVFADVDEARVQSAAEQSRKLAIHDNYQARGWHVDVTDQESVEDLVKKTAKEFGRIDYLVNSAGVPQDSNTPIPDTDIAEYDRIQAINTRGMLLVSRAAAEIMVAQEPRSFCHSRTGSERELGRGCIVNITSVMSYVGIPGKVAYMASKHAAIGVTKASALDLASKGIRVNAVCPSWVKTPMYERDCAKNPYIPAFIEGAVTLLKRPAEAEEVGESVVYLCSPAASYVNGIGLIIDAGLTLTVHLS</sequence>
<dbReference type="CDD" id="cd05233">
    <property type="entry name" value="SDR_c"/>
    <property type="match status" value="1"/>
</dbReference>
<accession>A0A1W5CW84</accession>
<dbReference type="EMBL" id="FWEW01000520">
    <property type="protein sequence ID" value="SLM35086.1"/>
    <property type="molecule type" value="Genomic_DNA"/>
</dbReference>
<dbReference type="Gene3D" id="3.40.50.720">
    <property type="entry name" value="NAD(P)-binding Rossmann-like Domain"/>
    <property type="match status" value="1"/>
</dbReference>
<evidence type="ECO:0000313" key="3">
    <source>
        <dbReference type="Proteomes" id="UP000192927"/>
    </source>
</evidence>
<name>A0A1W5CW84_9LECA</name>
<dbReference type="PRINTS" id="PR00081">
    <property type="entry name" value="GDHRDH"/>
</dbReference>
<keyword evidence="1" id="KW-0521">NADP</keyword>
<dbReference type="InterPro" id="IPR002347">
    <property type="entry name" value="SDR_fam"/>
</dbReference>
<dbReference type="Proteomes" id="UP000192927">
    <property type="component" value="Unassembled WGS sequence"/>
</dbReference>
<proteinExistence type="predicted"/>
<reference evidence="3" key="1">
    <citation type="submission" date="2017-03" db="EMBL/GenBank/DDBJ databases">
        <authorList>
            <person name="Sharma R."/>
            <person name="Thines M."/>
        </authorList>
    </citation>
    <scope>NUCLEOTIDE SEQUENCE [LARGE SCALE GENOMIC DNA]</scope>
</reference>
<organism evidence="2 3">
    <name type="scientific">Lasallia pustulata</name>
    <dbReference type="NCBI Taxonomy" id="136370"/>
    <lineage>
        <taxon>Eukaryota</taxon>
        <taxon>Fungi</taxon>
        <taxon>Dikarya</taxon>
        <taxon>Ascomycota</taxon>
        <taxon>Pezizomycotina</taxon>
        <taxon>Lecanoromycetes</taxon>
        <taxon>OSLEUM clade</taxon>
        <taxon>Umbilicariomycetidae</taxon>
        <taxon>Umbilicariales</taxon>
        <taxon>Umbilicariaceae</taxon>
        <taxon>Lasallia</taxon>
    </lineage>
</organism>